<protein>
    <submittedName>
        <fullName evidence="2">Tetratricopeptide repeat protein</fullName>
    </submittedName>
</protein>
<dbReference type="InterPro" id="IPR019734">
    <property type="entry name" value="TPR_rpt"/>
</dbReference>
<proteinExistence type="predicted"/>
<feature type="repeat" description="TPR" evidence="1">
    <location>
        <begin position="147"/>
        <end position="180"/>
    </location>
</feature>
<dbReference type="SMART" id="SM00028">
    <property type="entry name" value="TPR"/>
    <property type="match status" value="2"/>
</dbReference>
<dbReference type="PANTHER" id="PTHR47691">
    <property type="entry name" value="REGULATOR-RELATED"/>
    <property type="match status" value="1"/>
</dbReference>
<sequence>MHPGDLWDFDDPAGSEQRFRAASAAAEGEQRGILLTQLARALGLQERYDDAHAVLDDLPPDGSAEVECRLLLEQGRVYRSSGDPDHARRFFVEAAQVAERAGLDELRVDALHMLALVSDPAEQEAVIERALAVAAASADPRARDWDASLLNNLGMTHADNGDFRRALVVFEDALAARERIGDTGRTRVARWMVAWALRNLGRHEEALALQQALKAELVALGEEDPYVDEEIALLQDVSGGGTAGP</sequence>
<organism evidence="2 3">
    <name type="scientific">Nocardioides immobilis</name>
    <dbReference type="NCBI Taxonomy" id="2049295"/>
    <lineage>
        <taxon>Bacteria</taxon>
        <taxon>Bacillati</taxon>
        <taxon>Actinomycetota</taxon>
        <taxon>Actinomycetes</taxon>
        <taxon>Propionibacteriales</taxon>
        <taxon>Nocardioidaceae</taxon>
        <taxon>Nocardioides</taxon>
    </lineage>
</organism>
<dbReference type="Proteomes" id="UP000283644">
    <property type="component" value="Unassembled WGS sequence"/>
</dbReference>
<comment type="caution">
    <text evidence="2">The sequence shown here is derived from an EMBL/GenBank/DDBJ whole genome shotgun (WGS) entry which is preliminary data.</text>
</comment>
<evidence type="ECO:0000313" key="3">
    <source>
        <dbReference type="Proteomes" id="UP000283644"/>
    </source>
</evidence>
<dbReference type="EMBL" id="QXGH01000034">
    <property type="protein sequence ID" value="RHW24252.1"/>
    <property type="molecule type" value="Genomic_DNA"/>
</dbReference>
<dbReference type="Pfam" id="PF13424">
    <property type="entry name" value="TPR_12"/>
    <property type="match status" value="1"/>
</dbReference>
<reference evidence="2 3" key="1">
    <citation type="submission" date="2018-09" db="EMBL/GenBank/DDBJ databases">
        <title>Genome sequencing of Nocardioides immobilis CCTCC AB 2017083 for comparison to Nocardioides silvaticus.</title>
        <authorList>
            <person name="Li C."/>
            <person name="Wang G."/>
        </authorList>
    </citation>
    <scope>NUCLEOTIDE SEQUENCE [LARGE SCALE GENOMIC DNA]</scope>
    <source>
        <strain evidence="2 3">CCTCC AB 2017083</strain>
    </source>
</reference>
<evidence type="ECO:0000256" key="1">
    <source>
        <dbReference type="PROSITE-ProRule" id="PRU00339"/>
    </source>
</evidence>
<name>A0A417XUX9_9ACTN</name>
<dbReference type="OrthoDB" id="3777470at2"/>
<dbReference type="AlphaFoldDB" id="A0A417XUX9"/>
<dbReference type="RefSeq" id="WP_118928078.1">
    <property type="nucleotide sequence ID" value="NZ_QXGH01000034.1"/>
</dbReference>
<dbReference type="PANTHER" id="PTHR47691:SF3">
    <property type="entry name" value="HTH-TYPE TRANSCRIPTIONAL REGULATOR RV0890C-RELATED"/>
    <property type="match status" value="1"/>
</dbReference>
<keyword evidence="1" id="KW-0802">TPR repeat</keyword>
<gene>
    <name evidence="2" type="ORF">D0Z08_25405</name>
</gene>
<dbReference type="InterPro" id="IPR011990">
    <property type="entry name" value="TPR-like_helical_dom_sf"/>
</dbReference>
<keyword evidence="3" id="KW-1185">Reference proteome</keyword>
<evidence type="ECO:0000313" key="2">
    <source>
        <dbReference type="EMBL" id="RHW24252.1"/>
    </source>
</evidence>
<accession>A0A417XUX9</accession>
<dbReference type="SUPFAM" id="SSF48452">
    <property type="entry name" value="TPR-like"/>
    <property type="match status" value="1"/>
</dbReference>
<dbReference type="PROSITE" id="PS50005">
    <property type="entry name" value="TPR"/>
    <property type="match status" value="1"/>
</dbReference>
<dbReference type="Gene3D" id="1.25.40.10">
    <property type="entry name" value="Tetratricopeptide repeat domain"/>
    <property type="match status" value="1"/>
</dbReference>